<evidence type="ECO:0000256" key="1">
    <source>
        <dbReference type="SAM" id="MobiDB-lite"/>
    </source>
</evidence>
<dbReference type="InterPro" id="IPR036291">
    <property type="entry name" value="NAD(P)-bd_dom_sf"/>
</dbReference>
<sequence length="325" mass="33794">MAILVTGATGNVGRLVVDELVRVGASGVRALTVDPARAALPEGVEVVKGYVGRPQSLDGVFEGIDTVYLAPVPAVARDVAVLARDAGVQRFVTLTGGPGTEWHGIEADVEASGLPCTHLEPGEFMANATIFAGQIRTTGRVPGAYPTAANAPIALEDIAAVAAHALLDDSHAGRTYDLTGPESLTHPQIVHEIGRALGRDVPFVEVSRGEAEAVLAEAMGEYAGWYLDGRAELVDNPQLPTTAVADVLGRPRRPSRSGPTRTSTSSAEVYSSAEPYPSSDAAPGGTGITAVVRVMRIRSSPVPVRYGARMSASLLWISARSSVVT</sequence>
<dbReference type="AlphaFoldDB" id="A0A562E4C5"/>
<dbReference type="PANTHER" id="PTHR43162">
    <property type="match status" value="1"/>
</dbReference>
<dbReference type="Gene3D" id="3.40.50.720">
    <property type="entry name" value="NAD(P)-binding Rossmann-like Domain"/>
    <property type="match status" value="1"/>
</dbReference>
<dbReference type="InterPro" id="IPR051604">
    <property type="entry name" value="Ergot_Alk_Oxidoreductase"/>
</dbReference>
<accession>A0A562E4C5</accession>
<name>A0A562E4C5_RHORH</name>
<dbReference type="Proteomes" id="UP000317573">
    <property type="component" value="Unassembled WGS sequence"/>
</dbReference>
<dbReference type="Gene3D" id="3.90.25.10">
    <property type="entry name" value="UDP-galactose 4-epimerase, domain 1"/>
    <property type="match status" value="1"/>
</dbReference>
<protein>
    <submittedName>
        <fullName evidence="3">Uncharacterized protein YbjT (DUF2867 family)</fullName>
    </submittedName>
</protein>
<dbReference type="Pfam" id="PF13460">
    <property type="entry name" value="NAD_binding_10"/>
    <property type="match status" value="1"/>
</dbReference>
<dbReference type="PANTHER" id="PTHR43162:SF1">
    <property type="entry name" value="PRESTALK A DIFFERENTIATION PROTEIN A"/>
    <property type="match status" value="1"/>
</dbReference>
<proteinExistence type="predicted"/>
<dbReference type="SUPFAM" id="SSF51735">
    <property type="entry name" value="NAD(P)-binding Rossmann-fold domains"/>
    <property type="match status" value="1"/>
</dbReference>
<comment type="caution">
    <text evidence="3">The sequence shown here is derived from an EMBL/GenBank/DDBJ whole genome shotgun (WGS) entry which is preliminary data.</text>
</comment>
<evidence type="ECO:0000313" key="3">
    <source>
        <dbReference type="EMBL" id="TWH16617.1"/>
    </source>
</evidence>
<evidence type="ECO:0000259" key="2">
    <source>
        <dbReference type="Pfam" id="PF13460"/>
    </source>
</evidence>
<feature type="region of interest" description="Disordered" evidence="1">
    <location>
        <begin position="248"/>
        <end position="284"/>
    </location>
</feature>
<feature type="domain" description="NAD(P)-binding" evidence="2">
    <location>
        <begin position="7"/>
        <end position="168"/>
    </location>
</feature>
<dbReference type="EMBL" id="VLJT01000020">
    <property type="protein sequence ID" value="TWH16617.1"/>
    <property type="molecule type" value="Genomic_DNA"/>
</dbReference>
<evidence type="ECO:0000313" key="4">
    <source>
        <dbReference type="Proteomes" id="UP000317573"/>
    </source>
</evidence>
<gene>
    <name evidence="3" type="ORF">L618_002200000270</name>
</gene>
<organism evidence="3 4">
    <name type="scientific">Rhodococcus rhodochrous J45</name>
    <dbReference type="NCBI Taxonomy" id="935266"/>
    <lineage>
        <taxon>Bacteria</taxon>
        <taxon>Bacillati</taxon>
        <taxon>Actinomycetota</taxon>
        <taxon>Actinomycetes</taxon>
        <taxon>Mycobacteriales</taxon>
        <taxon>Nocardiaceae</taxon>
        <taxon>Rhodococcus</taxon>
    </lineage>
</organism>
<reference evidence="3 4" key="1">
    <citation type="submission" date="2019-07" db="EMBL/GenBank/DDBJ databases">
        <title>Genome sequencing of lignin-degrading bacterial isolates.</title>
        <authorList>
            <person name="Gladden J."/>
        </authorList>
    </citation>
    <scope>NUCLEOTIDE SEQUENCE [LARGE SCALE GENOMIC DNA]</scope>
    <source>
        <strain evidence="3 4">J45</strain>
    </source>
</reference>
<dbReference type="InterPro" id="IPR016040">
    <property type="entry name" value="NAD(P)-bd_dom"/>
</dbReference>
<feature type="compositionally biased region" description="Low complexity" evidence="1">
    <location>
        <begin position="256"/>
        <end position="266"/>
    </location>
</feature>